<dbReference type="PANTHER" id="PTHR42905:SF16">
    <property type="entry name" value="CARBOXYPHOSPHONOENOLPYRUVATE PHOSPHONOMUTASE-LIKE PROTEIN (AFU_ORTHOLOGUE AFUA_5G07230)"/>
    <property type="match status" value="1"/>
</dbReference>
<evidence type="ECO:0000313" key="2">
    <source>
        <dbReference type="EMBL" id="GAA2226715.1"/>
    </source>
</evidence>
<keyword evidence="2" id="KW-0456">Lyase</keyword>
<dbReference type="InterPro" id="IPR039556">
    <property type="entry name" value="ICL/PEPM"/>
</dbReference>
<dbReference type="GO" id="GO:0016829">
    <property type="term" value="F:lyase activity"/>
    <property type="evidence" value="ECO:0007669"/>
    <property type="project" value="UniProtKB-KW"/>
</dbReference>
<feature type="compositionally biased region" description="Low complexity" evidence="1">
    <location>
        <begin position="15"/>
        <end position="28"/>
    </location>
</feature>
<dbReference type="CDD" id="cd00377">
    <property type="entry name" value="ICL_PEPM"/>
    <property type="match status" value="1"/>
</dbReference>
<protein>
    <submittedName>
        <fullName evidence="2">Isocitrate lyase/phosphoenolpyruvate mutase family protein</fullName>
    </submittedName>
</protein>
<dbReference type="RefSeq" id="WP_259478224.1">
    <property type="nucleotide sequence ID" value="NZ_BAAAQY010000002.1"/>
</dbReference>
<proteinExistence type="predicted"/>
<evidence type="ECO:0000256" key="1">
    <source>
        <dbReference type="SAM" id="MobiDB-lite"/>
    </source>
</evidence>
<keyword evidence="3" id="KW-1185">Reference proteome</keyword>
<comment type="caution">
    <text evidence="2">The sequence shown here is derived from an EMBL/GenBank/DDBJ whole genome shotgun (WGS) entry which is preliminary data.</text>
</comment>
<accession>A0ABN3DBM1</accession>
<dbReference type="Proteomes" id="UP001500929">
    <property type="component" value="Unassembled WGS sequence"/>
</dbReference>
<dbReference type="Gene3D" id="3.20.20.60">
    <property type="entry name" value="Phosphoenolpyruvate-binding domains"/>
    <property type="match status" value="1"/>
</dbReference>
<reference evidence="2 3" key="1">
    <citation type="journal article" date="2019" name="Int. J. Syst. Evol. Microbiol.">
        <title>The Global Catalogue of Microorganisms (GCM) 10K type strain sequencing project: providing services to taxonomists for standard genome sequencing and annotation.</title>
        <authorList>
            <consortium name="The Broad Institute Genomics Platform"/>
            <consortium name="The Broad Institute Genome Sequencing Center for Infectious Disease"/>
            <person name="Wu L."/>
            <person name="Ma J."/>
        </authorList>
    </citation>
    <scope>NUCLEOTIDE SEQUENCE [LARGE SCALE GENOMIC DNA]</scope>
    <source>
        <strain evidence="2 3">JCM 16117</strain>
    </source>
</reference>
<evidence type="ECO:0000313" key="3">
    <source>
        <dbReference type="Proteomes" id="UP001500929"/>
    </source>
</evidence>
<gene>
    <name evidence="2" type="ORF">GCM10009851_08390</name>
</gene>
<feature type="region of interest" description="Disordered" evidence="1">
    <location>
        <begin position="1"/>
        <end position="28"/>
    </location>
</feature>
<name>A0ABN3DBM1_9MICO</name>
<dbReference type="SUPFAM" id="SSF51621">
    <property type="entry name" value="Phosphoenolpyruvate/pyruvate domain"/>
    <property type="match status" value="1"/>
</dbReference>
<dbReference type="InterPro" id="IPR040442">
    <property type="entry name" value="Pyrv_kinase-like_dom_sf"/>
</dbReference>
<dbReference type="EMBL" id="BAAAQY010000002">
    <property type="protein sequence ID" value="GAA2226715.1"/>
    <property type="molecule type" value="Genomic_DNA"/>
</dbReference>
<dbReference type="PANTHER" id="PTHR42905">
    <property type="entry name" value="PHOSPHOENOLPYRUVATE CARBOXYLASE"/>
    <property type="match status" value="1"/>
</dbReference>
<dbReference type="Pfam" id="PF13714">
    <property type="entry name" value="PEP_mutase"/>
    <property type="match status" value="1"/>
</dbReference>
<organism evidence="2 3">
    <name type="scientific">Herbiconiux moechotypicola</name>
    <dbReference type="NCBI Taxonomy" id="637393"/>
    <lineage>
        <taxon>Bacteria</taxon>
        <taxon>Bacillati</taxon>
        <taxon>Actinomycetota</taxon>
        <taxon>Actinomycetes</taxon>
        <taxon>Micrococcales</taxon>
        <taxon>Microbacteriaceae</taxon>
        <taxon>Herbiconiux</taxon>
    </lineage>
</organism>
<sequence length="295" mass="30874">MSEHSTDPAPSATGPASAVPSSADAYDSYDPSYAHPSHELVHDRADTLLALHHAPDILTLVNVWDVASATVVADLPETKALATASHAIAASYGYEDGERIPVSLMIEAVGRIALSTSLPVSADLESGYGDPGETVRRAIGVGVVGANLEDGMRPHIESVENVAEVMRAAEAEGVRFVLNARTDALLKRGDRPLDEAIDDAIERGRAYLDAGAACVFVPGLVDEHTAGRLVEGLGERRVSVIGVPGSLAPQRYQDLGIARISYGPWPQRVALTALQESALALYAGGALPASTQVLT</sequence>
<dbReference type="InterPro" id="IPR015813">
    <property type="entry name" value="Pyrv/PenolPyrv_kinase-like_dom"/>
</dbReference>